<evidence type="ECO:0000259" key="2">
    <source>
        <dbReference type="Pfam" id="PF01494"/>
    </source>
</evidence>
<sequence length="414" mass="44859">MRSLSEELRPAGGGRALASAQTRTEVGIVGAGPAGLMLAHLLANAGIESVVIDNRTRAAIEATHRAGILEDRNMRLLVESGASDRILRHGSKHAGIDLRFGGHSHRIDFSALVGAAVWLYPQTEIFADLADARERNGGDVRFGVTDTRLVDPAGDRPAMSFTDSDGHAREVRCEVIVGADGSRGVCRSAMPTARRTFFHRAYPFAWFGVLVAAPPSAAELVYAHSDRGFALISQRTPSLQRMYFQCDPDEDVSRWPDDRIWDELQARVRGADDFALREGPITDKSVLPFRSFVCEPMRHGGLVLAGDAAHTVPPTGAKGLNLALADARILADVVERAIRTGDREVLDEYGPRALAGVWRAQYFSYWMTTMLHRAPDATAFDLHRQRAELRAVANSAAGATFLAEGYTGLGSSSG</sequence>
<protein>
    <submittedName>
        <fullName evidence="3">4-hydroxybenzoate 3-monooxygenase</fullName>
    </submittedName>
</protein>
<dbReference type="Gene3D" id="3.30.9.10">
    <property type="entry name" value="D-Amino Acid Oxidase, subunit A, domain 2"/>
    <property type="match status" value="1"/>
</dbReference>
<dbReference type="Pfam" id="PF01494">
    <property type="entry name" value="FAD_binding_3"/>
    <property type="match status" value="1"/>
</dbReference>
<comment type="caution">
    <text evidence="3">The sequence shown here is derived from an EMBL/GenBank/DDBJ whole genome shotgun (WGS) entry which is preliminary data.</text>
</comment>
<dbReference type="PRINTS" id="PR00420">
    <property type="entry name" value="RNGMNOXGNASE"/>
</dbReference>
<dbReference type="SUPFAM" id="SSF51905">
    <property type="entry name" value="FAD/NAD(P)-binding domain"/>
    <property type="match status" value="1"/>
</dbReference>
<dbReference type="SUPFAM" id="SSF54373">
    <property type="entry name" value="FAD-linked reductases, C-terminal domain"/>
    <property type="match status" value="1"/>
</dbReference>
<dbReference type="InterPro" id="IPR050631">
    <property type="entry name" value="PheA/TfdB_FAD_monoxygenase"/>
</dbReference>
<gene>
    <name evidence="3" type="ORF">IT779_31860</name>
</gene>
<proteinExistence type="predicted"/>
<organism evidence="3 4">
    <name type="scientific">Nocardia bovistercoris</name>
    <dbReference type="NCBI Taxonomy" id="2785916"/>
    <lineage>
        <taxon>Bacteria</taxon>
        <taxon>Bacillati</taxon>
        <taxon>Actinomycetota</taxon>
        <taxon>Actinomycetes</taxon>
        <taxon>Mycobacteriales</taxon>
        <taxon>Nocardiaceae</taxon>
        <taxon>Nocardia</taxon>
    </lineage>
</organism>
<dbReference type="InterPro" id="IPR036188">
    <property type="entry name" value="FAD/NAD-bd_sf"/>
</dbReference>
<reference evidence="3" key="1">
    <citation type="submission" date="2020-11" db="EMBL/GenBank/DDBJ databases">
        <title>Nocardia NEAU-351.nov., a novel actinomycete isolated from the cow dung.</title>
        <authorList>
            <person name="Zhang X."/>
        </authorList>
    </citation>
    <scope>NUCLEOTIDE SEQUENCE</scope>
    <source>
        <strain evidence="3">NEAU-351</strain>
    </source>
</reference>
<keyword evidence="1" id="KW-0560">Oxidoreductase</keyword>
<dbReference type="Proteomes" id="UP000655751">
    <property type="component" value="Unassembled WGS sequence"/>
</dbReference>
<evidence type="ECO:0000256" key="1">
    <source>
        <dbReference type="ARBA" id="ARBA00023002"/>
    </source>
</evidence>
<dbReference type="AlphaFoldDB" id="A0A931N6T4"/>
<dbReference type="PANTHER" id="PTHR43476:SF5">
    <property type="entry name" value="FAD-DEPENDENT MONOOXYGENASE"/>
    <property type="match status" value="1"/>
</dbReference>
<evidence type="ECO:0000313" key="3">
    <source>
        <dbReference type="EMBL" id="MBH0780876.1"/>
    </source>
</evidence>
<dbReference type="Gene3D" id="3.50.50.60">
    <property type="entry name" value="FAD/NAD(P)-binding domain"/>
    <property type="match status" value="1"/>
</dbReference>
<dbReference type="PANTHER" id="PTHR43476">
    <property type="entry name" value="3-(3-HYDROXY-PHENYL)PROPIONATE/3-HYDROXYCINNAMIC ACID HYDROXYLASE"/>
    <property type="match status" value="1"/>
</dbReference>
<accession>A0A931N6T4</accession>
<dbReference type="GO" id="GO:0071949">
    <property type="term" value="F:FAD binding"/>
    <property type="evidence" value="ECO:0007669"/>
    <property type="project" value="InterPro"/>
</dbReference>
<feature type="domain" description="FAD-binding" evidence="2">
    <location>
        <begin position="23"/>
        <end position="360"/>
    </location>
</feature>
<name>A0A931N6T4_9NOCA</name>
<dbReference type="EMBL" id="JADMLG010000018">
    <property type="protein sequence ID" value="MBH0780876.1"/>
    <property type="molecule type" value="Genomic_DNA"/>
</dbReference>
<dbReference type="GO" id="GO:0016491">
    <property type="term" value="F:oxidoreductase activity"/>
    <property type="evidence" value="ECO:0007669"/>
    <property type="project" value="UniProtKB-KW"/>
</dbReference>
<keyword evidence="4" id="KW-1185">Reference proteome</keyword>
<dbReference type="InterPro" id="IPR002938">
    <property type="entry name" value="FAD-bd"/>
</dbReference>
<evidence type="ECO:0000313" key="4">
    <source>
        <dbReference type="Proteomes" id="UP000655751"/>
    </source>
</evidence>
<dbReference type="NCBIfam" id="NF006091">
    <property type="entry name" value="PRK08243.1"/>
    <property type="match status" value="1"/>
</dbReference>